<evidence type="ECO:0000313" key="3">
    <source>
        <dbReference type="Proteomes" id="UP001066276"/>
    </source>
</evidence>
<keyword evidence="3" id="KW-1185">Reference proteome</keyword>
<evidence type="ECO:0000256" key="1">
    <source>
        <dbReference type="SAM" id="MobiDB-lite"/>
    </source>
</evidence>
<sequence>MAVLSVRRRRYPPGAWGEPYLNCRWLSLAGEASPSQAQEEWPRLSNEDSALASFIGGPPVLRWISPPGAGGPRIEKGLRSSHGSPGRPQPLQTHRPRLPGSMTPLPWAGLLCRGRVANYRPSDLHPQILQARVGSTTAVEGVSAGCGSFSGCLRAPATPPE</sequence>
<evidence type="ECO:0000313" key="2">
    <source>
        <dbReference type="EMBL" id="KAJ1141770.1"/>
    </source>
</evidence>
<dbReference type="AlphaFoldDB" id="A0AAV7QTQ1"/>
<protein>
    <submittedName>
        <fullName evidence="2">Uncharacterized protein</fullName>
    </submittedName>
</protein>
<dbReference type="EMBL" id="JANPWB010000010">
    <property type="protein sequence ID" value="KAJ1141770.1"/>
    <property type="molecule type" value="Genomic_DNA"/>
</dbReference>
<name>A0AAV7QTQ1_PLEWA</name>
<gene>
    <name evidence="2" type="ORF">NDU88_008098</name>
</gene>
<feature type="region of interest" description="Disordered" evidence="1">
    <location>
        <begin position="63"/>
        <end position="98"/>
    </location>
</feature>
<reference evidence="2" key="1">
    <citation type="journal article" date="2022" name="bioRxiv">
        <title>Sequencing and chromosome-scale assembly of the giantPleurodeles waltlgenome.</title>
        <authorList>
            <person name="Brown T."/>
            <person name="Elewa A."/>
            <person name="Iarovenko S."/>
            <person name="Subramanian E."/>
            <person name="Araus A.J."/>
            <person name="Petzold A."/>
            <person name="Susuki M."/>
            <person name="Suzuki K.-i.T."/>
            <person name="Hayashi T."/>
            <person name="Toyoda A."/>
            <person name="Oliveira C."/>
            <person name="Osipova E."/>
            <person name="Leigh N.D."/>
            <person name="Simon A."/>
            <person name="Yun M.H."/>
        </authorList>
    </citation>
    <scope>NUCLEOTIDE SEQUENCE</scope>
    <source>
        <strain evidence="2">20211129_DDA</strain>
        <tissue evidence="2">Liver</tissue>
    </source>
</reference>
<accession>A0AAV7QTQ1</accession>
<dbReference type="Proteomes" id="UP001066276">
    <property type="component" value="Chromosome 6"/>
</dbReference>
<comment type="caution">
    <text evidence="2">The sequence shown here is derived from an EMBL/GenBank/DDBJ whole genome shotgun (WGS) entry which is preliminary data.</text>
</comment>
<proteinExistence type="predicted"/>
<organism evidence="2 3">
    <name type="scientific">Pleurodeles waltl</name>
    <name type="common">Iberian ribbed newt</name>
    <dbReference type="NCBI Taxonomy" id="8319"/>
    <lineage>
        <taxon>Eukaryota</taxon>
        <taxon>Metazoa</taxon>
        <taxon>Chordata</taxon>
        <taxon>Craniata</taxon>
        <taxon>Vertebrata</taxon>
        <taxon>Euteleostomi</taxon>
        <taxon>Amphibia</taxon>
        <taxon>Batrachia</taxon>
        <taxon>Caudata</taxon>
        <taxon>Salamandroidea</taxon>
        <taxon>Salamandridae</taxon>
        <taxon>Pleurodelinae</taxon>
        <taxon>Pleurodeles</taxon>
    </lineage>
</organism>